<dbReference type="Proteomes" id="UP001148662">
    <property type="component" value="Unassembled WGS sequence"/>
</dbReference>
<reference evidence="1" key="1">
    <citation type="submission" date="2022-07" db="EMBL/GenBank/DDBJ databases">
        <title>Genome Sequence of Phlebia brevispora.</title>
        <authorList>
            <person name="Buettner E."/>
        </authorList>
    </citation>
    <scope>NUCLEOTIDE SEQUENCE</scope>
    <source>
        <strain evidence="1">MPL23</strain>
    </source>
</reference>
<keyword evidence="2" id="KW-1185">Reference proteome</keyword>
<dbReference type="EMBL" id="JANHOG010001055">
    <property type="protein sequence ID" value="KAJ3545483.1"/>
    <property type="molecule type" value="Genomic_DNA"/>
</dbReference>
<sequence length="377" mass="42163">MSGLVFAPRSANGSDPYSDPAYIEAVVFAFRTNLLENYSLTAAACLACYEFIIGFKHEYSMLWRGMNRWTSASWLLAANRYLVVAYAIIAVTPTGPQLTVPCWDILVSAFVDAAVITCAEQLCYNAALRTFLYILELMPSVVSMLFDILRVYALMHGTYWRWIAAALVFLLCMVPIVSNAVSEQKTCSGSSYWLTSIWCRYDYCHNFSPSSTHRSIKSQQHPTTTSMILSSVPHVTQAHPLPNLPTSIALTNVVASLTVDLVMLAITWLKAHRQLRHVTSVVRPVNLHDRLLQYGCLYLLLDLSWIALSWPQGGCLKPIIISRFLSSLYRTVRSVPALSVTETTFESLSIPTFEQRVVGPMGHILSSGPDDEEEEPY</sequence>
<evidence type="ECO:0000313" key="1">
    <source>
        <dbReference type="EMBL" id="KAJ3545483.1"/>
    </source>
</evidence>
<accession>A0ACC1SSN4</accession>
<organism evidence="1 2">
    <name type="scientific">Phlebia brevispora</name>
    <dbReference type="NCBI Taxonomy" id="194682"/>
    <lineage>
        <taxon>Eukaryota</taxon>
        <taxon>Fungi</taxon>
        <taxon>Dikarya</taxon>
        <taxon>Basidiomycota</taxon>
        <taxon>Agaricomycotina</taxon>
        <taxon>Agaricomycetes</taxon>
        <taxon>Polyporales</taxon>
        <taxon>Meruliaceae</taxon>
        <taxon>Phlebia</taxon>
    </lineage>
</organism>
<name>A0ACC1SSN4_9APHY</name>
<proteinExistence type="predicted"/>
<protein>
    <submittedName>
        <fullName evidence="1">Uncharacterized protein</fullName>
    </submittedName>
</protein>
<gene>
    <name evidence="1" type="ORF">NM688_g5620</name>
</gene>
<comment type="caution">
    <text evidence="1">The sequence shown here is derived from an EMBL/GenBank/DDBJ whole genome shotgun (WGS) entry which is preliminary data.</text>
</comment>
<evidence type="ECO:0000313" key="2">
    <source>
        <dbReference type="Proteomes" id="UP001148662"/>
    </source>
</evidence>